<comment type="caution">
    <text evidence="5">The sequence shown here is derived from an EMBL/GenBank/DDBJ whole genome shotgun (WGS) entry which is preliminary data.</text>
</comment>
<proteinExistence type="predicted"/>
<dbReference type="Pfam" id="PF01841">
    <property type="entry name" value="Transglut_core"/>
    <property type="match status" value="1"/>
</dbReference>
<gene>
    <name evidence="5" type="ORF">G3A44_05180</name>
</gene>
<dbReference type="Gene3D" id="1.25.40.10">
    <property type="entry name" value="Tetratricopeptide repeat domain"/>
    <property type="match status" value="1"/>
</dbReference>
<dbReference type="EMBL" id="JAAGOH010000004">
    <property type="protein sequence ID" value="NDY90591.1"/>
    <property type="molecule type" value="Genomic_DNA"/>
</dbReference>
<feature type="repeat" description="TPR" evidence="1">
    <location>
        <begin position="819"/>
        <end position="852"/>
    </location>
</feature>
<organism evidence="5 6">
    <name type="scientific">Ideonella livida</name>
    <dbReference type="NCBI Taxonomy" id="2707176"/>
    <lineage>
        <taxon>Bacteria</taxon>
        <taxon>Pseudomonadati</taxon>
        <taxon>Pseudomonadota</taxon>
        <taxon>Betaproteobacteria</taxon>
        <taxon>Burkholderiales</taxon>
        <taxon>Sphaerotilaceae</taxon>
        <taxon>Ideonella</taxon>
    </lineage>
</organism>
<dbReference type="InterPro" id="IPR024618">
    <property type="entry name" value="DUF3857"/>
</dbReference>
<dbReference type="InterPro" id="IPR011990">
    <property type="entry name" value="TPR-like_helical_dom_sf"/>
</dbReference>
<feature type="domain" description="DUF3857" evidence="4">
    <location>
        <begin position="122"/>
        <end position="283"/>
    </location>
</feature>
<keyword evidence="6" id="KW-1185">Reference proteome</keyword>
<dbReference type="Gene3D" id="2.60.40.3140">
    <property type="match status" value="1"/>
</dbReference>
<feature type="region of interest" description="Disordered" evidence="2">
    <location>
        <begin position="53"/>
        <end position="79"/>
    </location>
</feature>
<dbReference type="InterPro" id="IPR019734">
    <property type="entry name" value="TPR_rpt"/>
</dbReference>
<evidence type="ECO:0000313" key="5">
    <source>
        <dbReference type="EMBL" id="NDY90591.1"/>
    </source>
</evidence>
<sequence>MSDTPPRHCIAHRPAALDRRATKRRAPECLPSRGQALRVLVLAVGLAAAAMPGQAAPSSATKRAPPANAGSSADAPADYQVRPTPDWVVTPALAELEKLPVASAALQVLLQEDQTRLGPQGAERYVRVVRRLQDRAGLESGAQWQIDFDPSYQRLVLHTVAVWRDGRRQDRLPGLKVKMLQRETQLERQIYDGRVTASIVPEDIRVGDRMELAYSLVGENPVFRGRHVDMDWSMSHRGPVAWSRQRLLVPAGRTIQLSVDERLHQVSRQTRQGQTEIWVERRQAPMYVWENQSAPAAYLADQQQYSEFERWEDVAGWAERLFEGTAAPGAEVLAQAQRLRRATPRETVEAVLDFVQQEIRYFGTEIGPASHQPAAPEKVLRQRFGDCKDKVALAVALLRPLGVAAEPLLVSTLWRGDAARLLPSPLAFNHAILTVPLDGRQLVLDPTRSLQSGPLEARQSLGLGVGLPARAGAGLMTLPAAVEHLKVEVSDLIRFERLSEDPVLEARWTYHGENAEQVRQLAQAGQLQELQKWLAGEYARSYPGAQTVGELSVENLAGQHAVRLSQRFALHQYLKLAEEKYLQGEFGLVGVMQALRLPDQAPRTRDLSLGAGGQFRHVLRMEFPEDVFSRPGQTRGEEGDRHTRVRWRQTLEPRAAEVQVDATVQDTVITPTQWQAHREALVKLWPRLSNQISLATLRPAQADVLRERLRALDAGQNTRVSMRSQVQRDAQQGLLVVDAQLQSGRLPTPAQVTLLRRKIVHLDHLGRPEEGREAARQALALDPQHLELREAAAENALALGDAEEALRLVGPLLEGGTSASAQMVAGRALYQAGEVARALQYFQRAVNLQPEGERAYALIWERLAMRRLGQTPPLASPRPTGWPGHLLALVEGRLAEPEARVLAMEGGGDTATGQRCELFFYLAELQQAAGDSRTAMRFYQQAVDTQLTEFVEHGMARLALKRAGAAR</sequence>
<dbReference type="SUPFAM" id="SSF48452">
    <property type="entry name" value="TPR-like"/>
    <property type="match status" value="1"/>
</dbReference>
<protein>
    <submittedName>
        <fullName evidence="5">DUF3857 domain-containing protein</fullName>
    </submittedName>
</protein>
<evidence type="ECO:0000259" key="4">
    <source>
        <dbReference type="Pfam" id="PF12969"/>
    </source>
</evidence>
<dbReference type="SUPFAM" id="SSF54001">
    <property type="entry name" value="Cysteine proteinases"/>
    <property type="match status" value="1"/>
</dbReference>
<dbReference type="Pfam" id="PF12969">
    <property type="entry name" value="DUF3857"/>
    <property type="match status" value="1"/>
</dbReference>
<evidence type="ECO:0000256" key="1">
    <source>
        <dbReference type="PROSITE-ProRule" id="PRU00339"/>
    </source>
</evidence>
<keyword evidence="1" id="KW-0802">TPR repeat</keyword>
<dbReference type="SMART" id="SM00028">
    <property type="entry name" value="TPR"/>
    <property type="match status" value="3"/>
</dbReference>
<name>A0A7C9PFY5_9BURK</name>
<dbReference type="Gene3D" id="3.10.620.30">
    <property type="match status" value="1"/>
</dbReference>
<dbReference type="PROSITE" id="PS50293">
    <property type="entry name" value="TPR_REGION"/>
    <property type="match status" value="1"/>
</dbReference>
<dbReference type="Proteomes" id="UP000484255">
    <property type="component" value="Unassembled WGS sequence"/>
</dbReference>
<dbReference type="RefSeq" id="WP_163456444.1">
    <property type="nucleotide sequence ID" value="NZ_JAAGOH010000004.1"/>
</dbReference>
<dbReference type="PROSITE" id="PS50005">
    <property type="entry name" value="TPR"/>
    <property type="match status" value="1"/>
</dbReference>
<feature type="domain" description="Transglutaminase-like" evidence="3">
    <location>
        <begin position="338"/>
        <end position="405"/>
    </location>
</feature>
<dbReference type="AlphaFoldDB" id="A0A7C9PFY5"/>
<evidence type="ECO:0000259" key="3">
    <source>
        <dbReference type="Pfam" id="PF01841"/>
    </source>
</evidence>
<evidence type="ECO:0000256" key="2">
    <source>
        <dbReference type="SAM" id="MobiDB-lite"/>
    </source>
</evidence>
<evidence type="ECO:0000313" key="6">
    <source>
        <dbReference type="Proteomes" id="UP000484255"/>
    </source>
</evidence>
<dbReference type="InterPro" id="IPR002931">
    <property type="entry name" value="Transglutaminase-like"/>
</dbReference>
<dbReference type="InterPro" id="IPR038765">
    <property type="entry name" value="Papain-like_cys_pep_sf"/>
</dbReference>
<reference evidence="5 6" key="1">
    <citation type="submission" date="2020-02" db="EMBL/GenBank/DDBJ databases">
        <title>Ideonella bacterium strain TBM-1.</title>
        <authorList>
            <person name="Chen W.-M."/>
        </authorList>
    </citation>
    <scope>NUCLEOTIDE SEQUENCE [LARGE SCALE GENOMIC DNA]</scope>
    <source>
        <strain evidence="5 6">TBM-1</strain>
    </source>
</reference>
<accession>A0A7C9PFY5</accession>